<proteinExistence type="inferred from homology"/>
<dbReference type="KEGG" id="pais:PFX98_02440"/>
<dbReference type="Gene3D" id="3.40.350.10">
    <property type="entry name" value="Creatinase/prolidase N-terminal domain"/>
    <property type="match status" value="2"/>
</dbReference>
<evidence type="ECO:0000313" key="9">
    <source>
        <dbReference type="Proteomes" id="UP001177769"/>
    </source>
</evidence>
<dbReference type="FunFam" id="3.90.230.10:FF:000007">
    <property type="entry name" value="Xaa-Pro aminopeptidase P"/>
    <property type="match status" value="1"/>
</dbReference>
<dbReference type="Pfam" id="PF16189">
    <property type="entry name" value="Creatinase_N_2"/>
    <property type="match status" value="1"/>
</dbReference>
<dbReference type="PANTHER" id="PTHR43763:SF6">
    <property type="entry name" value="XAA-PRO AMINOPEPTIDASE 1"/>
    <property type="match status" value="1"/>
</dbReference>
<evidence type="ECO:0000256" key="1">
    <source>
        <dbReference type="ARBA" id="ARBA00008766"/>
    </source>
</evidence>
<keyword evidence="8" id="KW-0645">Protease</keyword>
<keyword evidence="9" id="KW-1185">Reference proteome</keyword>
<evidence type="ECO:0000256" key="3">
    <source>
        <dbReference type="ARBA" id="ARBA00022801"/>
    </source>
</evidence>
<dbReference type="PANTHER" id="PTHR43763">
    <property type="entry name" value="XAA-PRO AMINOPEPTIDASE 1"/>
    <property type="match status" value="1"/>
</dbReference>
<dbReference type="InterPro" id="IPR029149">
    <property type="entry name" value="Creatin/AminoP/Spt16_N"/>
</dbReference>
<evidence type="ECO:0000259" key="5">
    <source>
        <dbReference type="Pfam" id="PF00557"/>
    </source>
</evidence>
<dbReference type="InterPro" id="IPR032416">
    <property type="entry name" value="Peptidase_M24_C"/>
</dbReference>
<dbReference type="Pfam" id="PF00557">
    <property type="entry name" value="Peptidase_M24"/>
    <property type="match status" value="1"/>
</dbReference>
<feature type="domain" description="Creatinase N-terminal" evidence="6">
    <location>
        <begin position="11"/>
        <end position="139"/>
    </location>
</feature>
<feature type="domain" description="Peptidase M24" evidence="5">
    <location>
        <begin position="316"/>
        <end position="532"/>
    </location>
</feature>
<keyword evidence="2" id="KW-0479">Metal-binding</keyword>
<dbReference type="EMBL" id="CP116346">
    <property type="protein sequence ID" value="WIT12484.1"/>
    <property type="molecule type" value="Genomic_DNA"/>
</dbReference>
<dbReference type="InterPro" id="IPR000994">
    <property type="entry name" value="Pept_M24"/>
</dbReference>
<protein>
    <submittedName>
        <fullName evidence="8">Aminopeptidase family protein P</fullName>
    </submittedName>
</protein>
<reference evidence="8" key="1">
    <citation type="submission" date="2023-01" db="EMBL/GenBank/DDBJ databases">
        <title>Whole genome sequence of Paucibacter sp. S2-9 isolated from pond sediment.</title>
        <authorList>
            <person name="Jung J.Y."/>
        </authorList>
    </citation>
    <scope>NUCLEOTIDE SEQUENCE</scope>
    <source>
        <strain evidence="8">S2-9</strain>
    </source>
</reference>
<evidence type="ECO:0000259" key="7">
    <source>
        <dbReference type="Pfam" id="PF16188"/>
    </source>
</evidence>
<gene>
    <name evidence="8" type="ORF">PFX98_02440</name>
</gene>
<evidence type="ECO:0000256" key="4">
    <source>
        <dbReference type="ARBA" id="ARBA00023211"/>
    </source>
</evidence>
<dbReference type="SUPFAM" id="SSF55920">
    <property type="entry name" value="Creatinase/aminopeptidase"/>
    <property type="match status" value="1"/>
</dbReference>
<dbReference type="GO" id="GO:0070006">
    <property type="term" value="F:metalloaminopeptidase activity"/>
    <property type="evidence" value="ECO:0007669"/>
    <property type="project" value="InterPro"/>
</dbReference>
<dbReference type="GO" id="GO:0005737">
    <property type="term" value="C:cytoplasm"/>
    <property type="evidence" value="ECO:0007669"/>
    <property type="project" value="UniProtKB-ARBA"/>
</dbReference>
<dbReference type="Proteomes" id="UP001177769">
    <property type="component" value="Chromosome"/>
</dbReference>
<dbReference type="Gene3D" id="3.90.230.10">
    <property type="entry name" value="Creatinase/methionine aminopeptidase superfamily"/>
    <property type="match status" value="1"/>
</dbReference>
<keyword evidence="3" id="KW-0378">Hydrolase</keyword>
<dbReference type="AlphaFoldDB" id="A0AA95SWZ7"/>
<dbReference type="Pfam" id="PF16188">
    <property type="entry name" value="Peptidase_M24_C"/>
    <property type="match status" value="1"/>
</dbReference>
<keyword evidence="8" id="KW-0031">Aminopeptidase</keyword>
<evidence type="ECO:0000256" key="2">
    <source>
        <dbReference type="ARBA" id="ARBA00022723"/>
    </source>
</evidence>
<evidence type="ECO:0000259" key="6">
    <source>
        <dbReference type="Pfam" id="PF01321"/>
    </source>
</evidence>
<dbReference type="InterPro" id="IPR036005">
    <property type="entry name" value="Creatinase/aminopeptidase-like"/>
</dbReference>
<dbReference type="GO" id="GO:0046872">
    <property type="term" value="F:metal ion binding"/>
    <property type="evidence" value="ECO:0007669"/>
    <property type="project" value="UniProtKB-KW"/>
</dbReference>
<sequence length="604" mass="64508">MVSSASVYRARLACLRAHLQARGLAALWIPSSDPHQSEYLPERWRGRAWASGFTGSVGHLLVAMERAALLVDGRYALQAGAELAGTGIELVPTANPRATDAAALDWLLAQLPAGAAVAVDGEVLALAAARQLWQGLAKAGMTLHWQQDLLDAVWAERPALPCTPLHEHPLPEAGAARADKLAALRQRMAALGAHCHLSSALDEIAWLLNLRGADVPFNPVFLAHLLVDADGCRLFVGPQRLPAALRGQLASEGIELQDYAAIGGALAALAPGTQLLLDPARVSLALIERLSAGVQQLHATNPLQLMKSPREPAQSEQLRAAMVQDGVALCEFYAELGPALAAGAVSELDLHARVSACRARRPGFRGPSFDTIAGFGPHAAMPHYVPTPAQALPLTGRGLLLIDSGGHYLGGTTDITRVWPLGGPPSPAQRRDYTLVLKGMIALSRVRFPRGTLAPMLDAVARLPLWAEGLDYGHGTGHGVGHYLNVHEGPQLFSQALPQPETALLPGMVISVEPGLYRQGQWGIRLENLVLCVPAGSTEFGEFLAFETLSLCPFDTQCLEPSLLHADELAWLDNYHATVRRRLGPLLEGAALAWLHAHTEPVKR</sequence>
<dbReference type="RefSeq" id="WP_285233582.1">
    <property type="nucleotide sequence ID" value="NZ_CP116346.1"/>
</dbReference>
<dbReference type="InterPro" id="IPR033740">
    <property type="entry name" value="Pept_M24B"/>
</dbReference>
<comment type="similarity">
    <text evidence="1">Belongs to the peptidase M24B family.</text>
</comment>
<evidence type="ECO:0000313" key="8">
    <source>
        <dbReference type="EMBL" id="WIT12484.1"/>
    </source>
</evidence>
<dbReference type="Pfam" id="PF01321">
    <property type="entry name" value="Creatinase_N"/>
    <property type="match status" value="1"/>
</dbReference>
<keyword evidence="4" id="KW-0464">Manganese</keyword>
<feature type="domain" description="Peptidase M24 C-terminal" evidence="7">
    <location>
        <begin position="542"/>
        <end position="602"/>
    </location>
</feature>
<dbReference type="InterPro" id="IPR000587">
    <property type="entry name" value="Creatinase_N"/>
</dbReference>
<dbReference type="SUPFAM" id="SSF53092">
    <property type="entry name" value="Creatinase/prolidase N-terminal domain"/>
    <property type="match status" value="1"/>
</dbReference>
<accession>A0AA95SWZ7</accession>
<organism evidence="8 9">
    <name type="scientific">Paucibacter sediminis</name>
    <dbReference type="NCBI Taxonomy" id="3019553"/>
    <lineage>
        <taxon>Bacteria</taxon>
        <taxon>Pseudomonadati</taxon>
        <taxon>Pseudomonadota</taxon>
        <taxon>Betaproteobacteria</taxon>
        <taxon>Burkholderiales</taxon>
        <taxon>Sphaerotilaceae</taxon>
        <taxon>Roseateles</taxon>
    </lineage>
</organism>
<name>A0AA95SWZ7_9BURK</name>
<dbReference type="CDD" id="cd01085">
    <property type="entry name" value="APP"/>
    <property type="match status" value="1"/>
</dbReference>
<dbReference type="InterPro" id="IPR050422">
    <property type="entry name" value="X-Pro_aminopeptidase_P"/>
</dbReference>